<dbReference type="Pfam" id="PF02518">
    <property type="entry name" value="HATPase_c"/>
    <property type="match status" value="1"/>
</dbReference>
<evidence type="ECO:0000256" key="3">
    <source>
        <dbReference type="ARBA" id="ARBA00022679"/>
    </source>
</evidence>
<evidence type="ECO:0000256" key="2">
    <source>
        <dbReference type="ARBA" id="ARBA00012438"/>
    </source>
</evidence>
<dbReference type="EC" id="2.7.13.3" evidence="2"/>
<dbReference type="GO" id="GO:0000160">
    <property type="term" value="P:phosphorelay signal transduction system"/>
    <property type="evidence" value="ECO:0007669"/>
    <property type="project" value="UniProtKB-KW"/>
</dbReference>
<protein>
    <recommendedName>
        <fullName evidence="2">histidine kinase</fullName>
        <ecNumber evidence="2">2.7.13.3</ecNumber>
    </recommendedName>
</protein>
<proteinExistence type="predicted"/>
<dbReference type="PROSITE" id="PS50109">
    <property type="entry name" value="HIS_KIN"/>
    <property type="match status" value="1"/>
</dbReference>
<keyword evidence="5" id="KW-0902">Two-component regulatory system</keyword>
<dbReference type="PRINTS" id="PR00344">
    <property type="entry name" value="BCTRLSENSOR"/>
</dbReference>
<evidence type="ECO:0000256" key="4">
    <source>
        <dbReference type="ARBA" id="ARBA00022777"/>
    </source>
</evidence>
<dbReference type="InterPro" id="IPR050736">
    <property type="entry name" value="Sensor_HK_Regulatory"/>
</dbReference>
<evidence type="ECO:0000256" key="1">
    <source>
        <dbReference type="ARBA" id="ARBA00000085"/>
    </source>
</evidence>
<feature type="domain" description="Histidine kinase" evidence="6">
    <location>
        <begin position="1085"/>
        <end position="1302"/>
    </location>
</feature>
<dbReference type="GO" id="GO:0004673">
    <property type="term" value="F:protein histidine kinase activity"/>
    <property type="evidence" value="ECO:0007669"/>
    <property type="project" value="UniProtKB-EC"/>
</dbReference>
<dbReference type="SMART" id="SM00387">
    <property type="entry name" value="HATPase_c"/>
    <property type="match status" value="1"/>
</dbReference>
<dbReference type="InterPro" id="IPR003594">
    <property type="entry name" value="HATPase_dom"/>
</dbReference>
<dbReference type="EMBL" id="CAADEY010000064">
    <property type="protein sequence ID" value="VFJ58253.1"/>
    <property type="molecule type" value="Genomic_DNA"/>
</dbReference>
<dbReference type="SUPFAM" id="SSF55781">
    <property type="entry name" value="GAF domain-like"/>
    <property type="match status" value="5"/>
</dbReference>
<dbReference type="PANTHER" id="PTHR43711:SF1">
    <property type="entry name" value="HISTIDINE KINASE 1"/>
    <property type="match status" value="1"/>
</dbReference>
<accession>A0A450SW92</accession>
<sequence length="1302" mass="146744">MTPHSETAPQTASELAHTITGKPVVIWLQSPRTGAMTVEGQAGFDQPDFANVIANLTANMGESEVIARVMASGQEETVPDIRRDPVFRERDLSQLPNPIAMLVFPISMRGGKTIGILGLFDNAPDQLERLERLDRKNISQAAHMVAAQAEPSYQARCLADATHELVKSSNLNLNDVAGIIARTARELTGASSSAVWLWNAQIRRFTLASHREKDAWTVMPRNDGLARRILGTGQSIKIDDATQDREIREILVKGGKIRSQVGVPIQREQEPIGVLFVNSREFSHFTDSDVHLLETLVGQLSAGLGWVQRLMDPIDDVEESISHMFDFERVFDKLCKEIQEELGFDYVAVQLIQPVEGILETVFGTEQVDWVGVKHPMDVDESLFDIQVDVARSNPPRIEVLHGWDERFDEWIYEHFRHDRYVRVWVPMLLVRDEAGYLETDWWQRANWKEGVQEKSSDGWRFTLELDDACSKGAFPIGTVDAGYKDPEKRITPEQARQLAGMVSEGALDIRQATLPRALKTIAEGARYILRADASSLHFFHRGRGHFAYEVTAGEGKARFYYHNKPGHHHLWEQAIKEQRTRFVPDESRGETDDAVEQLAPKLYQQGIRAIAVFPFEVDDRNGVLYAYFETPYRFTGIGLRWVESFVRRAERAVRDVTNVLHGRDQTRKLANLHGIASALILNPESSTLLRDIAGYVASMLGADIVAIYEYLTDEERFTDAPTMVGKLFNEQRETNVVEKGSIPFRIIGESEPIYAEKAEEHLLLRGNAWDHGESGPDFIAREKIRSAIACPLTVTGGRLGVMFIYYRTHRRFTDDDRNILVPILTLSAVMAIQVIRGHREAKEKLGELKPLRFLNFIAARIQDPRKDLNVVLRLLLAGITADIGLKFSRVMLFLMDEEEAHIRGEMAVGSQSLEEAEQVWDRLRGEIGKSERDLHDWLLDDVERFSRELERGEKEDSPLSQAVRGMPAVSIGQTGALTQCIKQGMSVVIKDNEPDPFRDMLRKNGAFPDNEGAFACVPLIANERTLGAIVVDYQFTRDDWRIDDIALGGLDIYAGVMAMAIRNARLLRDQKKDREATWQYFARQTIHSMGNRISQIEGTVARLRSICKHPTDENKPYLERLEAGIEESKALLVRFRDVLRPAELEREEIDLGELLASVENQSHDTLKMGGVEFSIQISEQPITLMGDRHRLSDAFAELLRNAQKAMEWESIKNPGITIRASREGASKSQVRIEVSNPGQGISRELKQRIFEPFYHGDGKGDSQGLGLATIKKDIEAHQGTIEETGVPGEGACFTICLPCIK</sequence>
<evidence type="ECO:0000259" key="6">
    <source>
        <dbReference type="PROSITE" id="PS50109"/>
    </source>
</evidence>
<evidence type="ECO:0000313" key="7">
    <source>
        <dbReference type="EMBL" id="VFJ58253.1"/>
    </source>
</evidence>
<evidence type="ECO:0000256" key="5">
    <source>
        <dbReference type="ARBA" id="ARBA00023012"/>
    </source>
</evidence>
<dbReference type="Gene3D" id="3.30.450.40">
    <property type="match status" value="5"/>
</dbReference>
<dbReference type="InterPro" id="IPR029016">
    <property type="entry name" value="GAF-like_dom_sf"/>
</dbReference>
<dbReference type="SUPFAM" id="SSF55874">
    <property type="entry name" value="ATPase domain of HSP90 chaperone/DNA topoisomerase II/histidine kinase"/>
    <property type="match status" value="1"/>
</dbReference>
<name>A0A450SW92_9GAMM</name>
<comment type="catalytic activity">
    <reaction evidence="1">
        <text>ATP + protein L-histidine = ADP + protein N-phospho-L-histidine.</text>
        <dbReference type="EC" id="2.7.13.3"/>
    </reaction>
</comment>
<dbReference type="CDD" id="cd00075">
    <property type="entry name" value="HATPase"/>
    <property type="match status" value="1"/>
</dbReference>
<organism evidence="7">
    <name type="scientific">Candidatus Kentrum sp. DK</name>
    <dbReference type="NCBI Taxonomy" id="2126562"/>
    <lineage>
        <taxon>Bacteria</taxon>
        <taxon>Pseudomonadati</taxon>
        <taxon>Pseudomonadota</taxon>
        <taxon>Gammaproteobacteria</taxon>
        <taxon>Candidatus Kentrum</taxon>
    </lineage>
</organism>
<keyword evidence="3" id="KW-0808">Transferase</keyword>
<dbReference type="Gene3D" id="3.30.565.10">
    <property type="entry name" value="Histidine kinase-like ATPase, C-terminal domain"/>
    <property type="match status" value="1"/>
</dbReference>
<keyword evidence="4 7" id="KW-0418">Kinase</keyword>
<dbReference type="PANTHER" id="PTHR43711">
    <property type="entry name" value="TWO-COMPONENT HISTIDINE KINASE"/>
    <property type="match status" value="1"/>
</dbReference>
<gene>
    <name evidence="7" type="ORF">BECKDK2373C_GA0170839_10647</name>
</gene>
<dbReference type="InterPro" id="IPR004358">
    <property type="entry name" value="Sig_transdc_His_kin-like_C"/>
</dbReference>
<dbReference type="SMART" id="SM00065">
    <property type="entry name" value="GAF"/>
    <property type="match status" value="5"/>
</dbReference>
<dbReference type="InterPro" id="IPR036890">
    <property type="entry name" value="HATPase_C_sf"/>
</dbReference>
<dbReference type="Pfam" id="PF01590">
    <property type="entry name" value="GAF"/>
    <property type="match status" value="5"/>
</dbReference>
<dbReference type="InterPro" id="IPR005467">
    <property type="entry name" value="His_kinase_dom"/>
</dbReference>
<reference evidence="7" key="1">
    <citation type="submission" date="2019-02" db="EMBL/GenBank/DDBJ databases">
        <authorList>
            <person name="Gruber-Vodicka R. H."/>
            <person name="Seah K. B. B."/>
        </authorList>
    </citation>
    <scope>NUCLEOTIDE SEQUENCE</scope>
    <source>
        <strain evidence="7">BECK_DK161</strain>
    </source>
</reference>
<dbReference type="InterPro" id="IPR003018">
    <property type="entry name" value="GAF"/>
</dbReference>